<organism evidence="12 13">
    <name type="scientific">Marinagarivorans cellulosilyticus</name>
    <dbReference type="NCBI Taxonomy" id="2721545"/>
    <lineage>
        <taxon>Bacteria</taxon>
        <taxon>Pseudomonadati</taxon>
        <taxon>Pseudomonadota</taxon>
        <taxon>Gammaproteobacteria</taxon>
        <taxon>Cellvibrionales</taxon>
        <taxon>Cellvibrionaceae</taxon>
        <taxon>Marinagarivorans</taxon>
    </lineage>
</organism>
<keyword evidence="4" id="KW-0732">Signal</keyword>
<dbReference type="Proteomes" id="UP001320119">
    <property type="component" value="Chromosome"/>
</dbReference>
<sequence length="276" mass="28376">MLAGTAGVLSACDGGVASSSSTPANTASSSPVIPPVSSAQTVSSAPVASSSAPSVPVFNPPPEEVAGPPTLTMAINAGGGAATLDGIQYQADAYFTGGLTYTGNVDIAGTNEDDVYLSERYDSSSYAIPVANGNYEVHFNFSETYHEGEGLRVFNVMVENEMMLSNVDIYKTAGFNAALTEKVSNISVNDGTVLDNSMTTISTESADGRHKTADFELNGVFHAVTGCGGRIKTGNGDFIDVNDYASNIYNTMLRSFGASGGNLVGDGRGDLSSIKA</sequence>
<dbReference type="RefSeq" id="WP_236986827.1">
    <property type="nucleotide sequence ID" value="NZ_AP023086.1"/>
</dbReference>
<dbReference type="GO" id="GO:0016020">
    <property type="term" value="C:membrane"/>
    <property type="evidence" value="ECO:0007669"/>
    <property type="project" value="TreeGrafter"/>
</dbReference>
<dbReference type="PANTHER" id="PTHR13460:SF0">
    <property type="entry name" value="MALECTIN"/>
    <property type="match status" value="1"/>
</dbReference>
<evidence type="ECO:0000313" key="13">
    <source>
        <dbReference type="Proteomes" id="UP001320119"/>
    </source>
</evidence>
<dbReference type="Pfam" id="PF11721">
    <property type="entry name" value="Malectin"/>
    <property type="match status" value="1"/>
</dbReference>
<evidence type="ECO:0000256" key="8">
    <source>
        <dbReference type="ARBA" id="ARBA00023180"/>
    </source>
</evidence>
<evidence type="ECO:0000256" key="7">
    <source>
        <dbReference type="ARBA" id="ARBA00023136"/>
    </source>
</evidence>
<evidence type="ECO:0000256" key="4">
    <source>
        <dbReference type="ARBA" id="ARBA00022729"/>
    </source>
</evidence>
<comment type="subcellular location">
    <subcellularLocation>
        <location evidence="1">Endoplasmic reticulum membrane</location>
        <topology evidence="1">Single-pass type I membrane protein</topology>
    </subcellularLocation>
</comment>
<feature type="region of interest" description="Disordered" evidence="10">
    <location>
        <begin position="15"/>
        <end position="38"/>
    </location>
</feature>
<dbReference type="Gene3D" id="2.60.120.430">
    <property type="entry name" value="Galactose-binding lectin"/>
    <property type="match status" value="1"/>
</dbReference>
<gene>
    <name evidence="12" type="ORF">MARGE09_P1555</name>
</gene>
<evidence type="ECO:0000256" key="3">
    <source>
        <dbReference type="ARBA" id="ARBA00022692"/>
    </source>
</evidence>
<dbReference type="InterPro" id="IPR021720">
    <property type="entry name" value="Malectin_dom"/>
</dbReference>
<dbReference type="PANTHER" id="PTHR13460">
    <property type="match status" value="1"/>
</dbReference>
<keyword evidence="5" id="KW-0256">Endoplasmic reticulum</keyword>
<keyword evidence="3" id="KW-0812">Transmembrane</keyword>
<comment type="similarity">
    <text evidence="2">Belongs to the malectin family.</text>
</comment>
<feature type="domain" description="Malectin" evidence="11">
    <location>
        <begin position="72"/>
        <end position="194"/>
    </location>
</feature>
<dbReference type="KEGG" id="marq:MARGE09_P1555"/>
<keyword evidence="6" id="KW-1133">Transmembrane helix</keyword>
<keyword evidence="8" id="KW-0325">Glycoprotein</keyword>
<protein>
    <recommendedName>
        <fullName evidence="11">Malectin domain-containing protein</fullName>
    </recommendedName>
</protein>
<evidence type="ECO:0000259" key="11">
    <source>
        <dbReference type="Pfam" id="PF11721"/>
    </source>
</evidence>
<accession>A0AAN2BJW1</accession>
<proteinExistence type="inferred from homology"/>
<evidence type="ECO:0000256" key="9">
    <source>
        <dbReference type="ARBA" id="ARBA00023277"/>
    </source>
</evidence>
<dbReference type="InterPro" id="IPR039155">
    <property type="entry name" value="MLEC"/>
</dbReference>
<evidence type="ECO:0000313" key="12">
    <source>
        <dbReference type="EMBL" id="BCD97354.1"/>
    </source>
</evidence>
<reference evidence="12 13" key="1">
    <citation type="journal article" date="2022" name="IScience">
        <title>An ultrasensitive nanofiber-based assay for enzymatic hydrolysis and deep-sea microbial degradation of cellulose.</title>
        <authorList>
            <person name="Tsudome M."/>
            <person name="Tachioka M."/>
            <person name="Miyazaki M."/>
            <person name="Uchimura K."/>
            <person name="Tsuda M."/>
            <person name="Takaki Y."/>
            <person name="Deguchi S."/>
        </authorList>
    </citation>
    <scope>NUCLEOTIDE SEQUENCE [LARGE SCALE GENOMIC DNA]</scope>
    <source>
        <strain evidence="12 13">GE09</strain>
    </source>
</reference>
<name>A0AAN2BJW1_9GAMM</name>
<evidence type="ECO:0000256" key="10">
    <source>
        <dbReference type="SAM" id="MobiDB-lite"/>
    </source>
</evidence>
<evidence type="ECO:0000256" key="1">
    <source>
        <dbReference type="ARBA" id="ARBA00004115"/>
    </source>
</evidence>
<evidence type="ECO:0000256" key="5">
    <source>
        <dbReference type="ARBA" id="ARBA00022824"/>
    </source>
</evidence>
<dbReference type="AlphaFoldDB" id="A0AAN2BJW1"/>
<keyword evidence="13" id="KW-1185">Reference proteome</keyword>
<feature type="compositionally biased region" description="Low complexity" evidence="10">
    <location>
        <begin position="17"/>
        <end position="38"/>
    </location>
</feature>
<dbReference type="EMBL" id="AP023086">
    <property type="protein sequence ID" value="BCD97354.1"/>
    <property type="molecule type" value="Genomic_DNA"/>
</dbReference>
<keyword evidence="7" id="KW-0472">Membrane</keyword>
<dbReference type="GO" id="GO:0030246">
    <property type="term" value="F:carbohydrate binding"/>
    <property type="evidence" value="ECO:0007669"/>
    <property type="project" value="InterPro"/>
</dbReference>
<evidence type="ECO:0000256" key="2">
    <source>
        <dbReference type="ARBA" id="ARBA00009141"/>
    </source>
</evidence>
<keyword evidence="9" id="KW-0119">Carbohydrate metabolism</keyword>
<evidence type="ECO:0000256" key="6">
    <source>
        <dbReference type="ARBA" id="ARBA00022989"/>
    </source>
</evidence>